<feature type="domain" description="Protein CPL1-like" evidence="2">
    <location>
        <begin position="260"/>
        <end position="328"/>
    </location>
</feature>
<keyword evidence="4" id="KW-1185">Reference proteome</keyword>
<evidence type="ECO:0000313" key="4">
    <source>
        <dbReference type="Proteomes" id="UP000092666"/>
    </source>
</evidence>
<dbReference type="InterPro" id="IPR038955">
    <property type="entry name" value="PriA/CPL1_fungi"/>
</dbReference>
<accession>A0A1B9GR20</accession>
<reference evidence="3 4" key="1">
    <citation type="submission" date="2013-07" db="EMBL/GenBank/DDBJ databases">
        <title>The Genome Sequence of Cryptococcus heveanensis BCC8398.</title>
        <authorList>
            <consortium name="The Broad Institute Genome Sequencing Platform"/>
            <person name="Cuomo C."/>
            <person name="Litvintseva A."/>
            <person name="Chen Y."/>
            <person name="Heitman J."/>
            <person name="Sun S."/>
            <person name="Springer D."/>
            <person name="Dromer F."/>
            <person name="Young S.K."/>
            <person name="Zeng Q."/>
            <person name="Gargeya S."/>
            <person name="Fitzgerald M."/>
            <person name="Abouelleil A."/>
            <person name="Alvarado L."/>
            <person name="Berlin A.M."/>
            <person name="Chapman S.B."/>
            <person name="Dewar J."/>
            <person name="Goldberg J."/>
            <person name="Griggs A."/>
            <person name="Gujja S."/>
            <person name="Hansen M."/>
            <person name="Howarth C."/>
            <person name="Imamovic A."/>
            <person name="Larimer J."/>
            <person name="McCowan C."/>
            <person name="Murphy C."/>
            <person name="Pearson M."/>
            <person name="Priest M."/>
            <person name="Roberts A."/>
            <person name="Saif S."/>
            <person name="Shea T."/>
            <person name="Sykes S."/>
            <person name="Wortman J."/>
            <person name="Nusbaum C."/>
            <person name="Birren B."/>
        </authorList>
    </citation>
    <scope>NUCLEOTIDE SEQUENCE [LARGE SCALE GENOMIC DNA]</scope>
    <source>
        <strain evidence="3 4">BCC8398</strain>
    </source>
</reference>
<evidence type="ECO:0000256" key="1">
    <source>
        <dbReference type="SAM" id="SignalP"/>
    </source>
</evidence>
<dbReference type="PANTHER" id="PTHR35192">
    <property type="entry name" value="PROTEIN, PUTATIVE-RELATED"/>
    <property type="match status" value="1"/>
</dbReference>
<dbReference type="Pfam" id="PF21671">
    <property type="entry name" value="CPL1-like"/>
    <property type="match status" value="1"/>
</dbReference>
<dbReference type="AlphaFoldDB" id="A0A1B9GR20"/>
<dbReference type="EMBL" id="KI669505">
    <property type="protein sequence ID" value="OCF33466.1"/>
    <property type="molecule type" value="Genomic_DNA"/>
</dbReference>
<dbReference type="Proteomes" id="UP000092666">
    <property type="component" value="Unassembled WGS sequence"/>
</dbReference>
<dbReference type="STRING" id="1296120.A0A1B9GR20"/>
<dbReference type="OrthoDB" id="2560920at2759"/>
<evidence type="ECO:0000313" key="3">
    <source>
        <dbReference type="EMBL" id="OCF33466.1"/>
    </source>
</evidence>
<keyword evidence="1" id="KW-0732">Signal</keyword>
<dbReference type="InterPro" id="IPR048661">
    <property type="entry name" value="CPL1-like"/>
</dbReference>
<reference evidence="4" key="2">
    <citation type="submission" date="2013-12" db="EMBL/GenBank/DDBJ databases">
        <title>Evolution of pathogenesis and genome organization in the Tremellales.</title>
        <authorList>
            <person name="Cuomo C."/>
            <person name="Litvintseva A."/>
            <person name="Heitman J."/>
            <person name="Chen Y."/>
            <person name="Sun S."/>
            <person name="Springer D."/>
            <person name="Dromer F."/>
            <person name="Young S."/>
            <person name="Zeng Q."/>
            <person name="Chapman S."/>
            <person name="Gujja S."/>
            <person name="Saif S."/>
            <person name="Birren B."/>
        </authorList>
    </citation>
    <scope>NUCLEOTIDE SEQUENCE [LARGE SCALE GENOMIC DNA]</scope>
    <source>
        <strain evidence="4">BCC8398</strain>
    </source>
</reference>
<feature type="chain" id="PRO_5008627265" description="Protein CPL1-like domain-containing protein" evidence="1">
    <location>
        <begin position="26"/>
        <end position="346"/>
    </location>
</feature>
<proteinExistence type="predicted"/>
<name>A0A1B9GR20_9TREE</name>
<protein>
    <recommendedName>
        <fullName evidence="2">Protein CPL1-like domain-containing protein</fullName>
    </recommendedName>
</protein>
<feature type="signal peptide" evidence="1">
    <location>
        <begin position="1"/>
        <end position="25"/>
    </location>
</feature>
<organism evidence="3 4">
    <name type="scientific">Kwoniella heveanensis BCC8398</name>
    <dbReference type="NCBI Taxonomy" id="1296120"/>
    <lineage>
        <taxon>Eukaryota</taxon>
        <taxon>Fungi</taxon>
        <taxon>Dikarya</taxon>
        <taxon>Basidiomycota</taxon>
        <taxon>Agaricomycotina</taxon>
        <taxon>Tremellomycetes</taxon>
        <taxon>Tremellales</taxon>
        <taxon>Cryptococcaceae</taxon>
        <taxon>Kwoniella</taxon>
    </lineage>
</organism>
<dbReference type="PANTHER" id="PTHR35192:SF2">
    <property type="entry name" value="APPLE DOMAIN-CONTAINING PROTEIN"/>
    <property type="match status" value="1"/>
</dbReference>
<evidence type="ECO:0000259" key="2">
    <source>
        <dbReference type="Pfam" id="PF21671"/>
    </source>
</evidence>
<gene>
    <name evidence="3" type="ORF">I316_04887</name>
</gene>
<sequence length="346" mass="36193">MLLSAPRSLLGLLSVTLSLANYALAAATPGPTFAGCVLATSLTTNAGSSGGQAGGYYSSLALCNSHCAQTGYQFAYYITGTIGTATNCYCHHVGYDVSSVNYAVPNGGILGSDTACLPLLQAAKYDVSTTFVFQNCVGTLTGVTVNLLTGQLLGGSLVADPHACFVQCANSAQAYFIPFVPTGAGLLPTYGCVCNPSGQGQALLCGATTFYRYAHMPGASGQARRRQLEARYNQNNKMKRKSFCPGRMKACVIPEAEDSWECIDAETDLESCGGCVHSEYGAQPSPNGTFPASGIDCTTLPGVRLGGATCTNGECQIFSCKRKWTLKNGRCVRQPEREAPGLVINP</sequence>